<dbReference type="PANTHER" id="PTHR23501">
    <property type="entry name" value="MAJOR FACILITATOR SUPERFAMILY"/>
    <property type="match status" value="1"/>
</dbReference>
<keyword evidence="8" id="KW-1185">Reference proteome</keyword>
<dbReference type="InterPro" id="IPR011701">
    <property type="entry name" value="MFS"/>
</dbReference>
<feature type="transmembrane region" description="Helical" evidence="5">
    <location>
        <begin position="55"/>
        <end position="73"/>
    </location>
</feature>
<dbReference type="InterPro" id="IPR036259">
    <property type="entry name" value="MFS_trans_sf"/>
</dbReference>
<dbReference type="RefSeq" id="WP_394301010.1">
    <property type="nucleotide sequence ID" value="NZ_JBHMQT010000018.1"/>
</dbReference>
<feature type="transmembrane region" description="Helical" evidence="5">
    <location>
        <begin position="240"/>
        <end position="259"/>
    </location>
</feature>
<feature type="transmembrane region" description="Helical" evidence="5">
    <location>
        <begin position="271"/>
        <end position="292"/>
    </location>
</feature>
<feature type="transmembrane region" description="Helical" evidence="5">
    <location>
        <begin position="430"/>
        <end position="450"/>
    </location>
</feature>
<sequence length="475" mass="49291">MTAPDREPQENRLWTARTWPFIVAILALETFIAFEAFAVTTVLPVTMSSLNGPEWYSLSYAATITTALVGMIVGGNWTDRSGTRVPLVFGGTLFVLGIALCALAPNAAVFILGRLLQGVGGGIDAVVLYVLIAQRIPAGPRAKMFGLLTAAWLLPSMIGPVLAGLLTELVSWRTVFGFILAGAAVSLVGLLTVTRGFTSRSQSTPSAPALFGRQGVIALVAAGLLLILHLSGQLPLQQSMIAISLALVGLALTAGRLLPPGTLRLRGVAQRLVALRAALGATVTATDVYLTLYLQSERGFPPTTAGVVIAIGAAGWAGGAWLQGRFSDALDSHRRLITTAALLVASGPACVALYILDVTPLWLVVAACVTMGLGMGIAYPRIATATLAIVDESEHGKYSSALQAGESMSIAALLAVSAALLTAVSGVGGFTLVYVLLVAGSALAILIASAQRRDQSEWGRRRDWAKAGGRGTSPL</sequence>
<feature type="domain" description="Major facilitator superfamily (MFS) profile" evidence="6">
    <location>
        <begin position="21"/>
        <end position="452"/>
    </location>
</feature>
<proteinExistence type="predicted"/>
<reference evidence="7 8" key="1">
    <citation type="submission" date="2024-09" db="EMBL/GenBank/DDBJ databases">
        <authorList>
            <person name="Sun Q."/>
            <person name="Mori K."/>
        </authorList>
    </citation>
    <scope>NUCLEOTIDE SEQUENCE [LARGE SCALE GENOMIC DNA]</scope>
    <source>
        <strain evidence="7 8">TBRC 1851</strain>
    </source>
</reference>
<feature type="transmembrane region" description="Helical" evidence="5">
    <location>
        <begin position="215"/>
        <end position="234"/>
    </location>
</feature>
<keyword evidence="4 5" id="KW-0472">Membrane</keyword>
<dbReference type="PROSITE" id="PS00217">
    <property type="entry name" value="SUGAR_TRANSPORT_2"/>
    <property type="match status" value="1"/>
</dbReference>
<dbReference type="InterPro" id="IPR020846">
    <property type="entry name" value="MFS_dom"/>
</dbReference>
<evidence type="ECO:0000256" key="1">
    <source>
        <dbReference type="ARBA" id="ARBA00004651"/>
    </source>
</evidence>
<dbReference type="PROSITE" id="PS50850">
    <property type="entry name" value="MFS"/>
    <property type="match status" value="1"/>
</dbReference>
<accession>A0ABV6U6R8</accession>
<dbReference type="Pfam" id="PF07690">
    <property type="entry name" value="MFS_1"/>
    <property type="match status" value="1"/>
</dbReference>
<evidence type="ECO:0000259" key="6">
    <source>
        <dbReference type="PROSITE" id="PS50850"/>
    </source>
</evidence>
<feature type="transmembrane region" description="Helical" evidence="5">
    <location>
        <begin position="144"/>
        <end position="166"/>
    </location>
</feature>
<feature type="transmembrane region" description="Helical" evidence="5">
    <location>
        <begin position="21"/>
        <end position="43"/>
    </location>
</feature>
<evidence type="ECO:0000256" key="4">
    <source>
        <dbReference type="ARBA" id="ARBA00023136"/>
    </source>
</evidence>
<dbReference type="InterPro" id="IPR005829">
    <property type="entry name" value="Sugar_transporter_CS"/>
</dbReference>
<evidence type="ECO:0000313" key="7">
    <source>
        <dbReference type="EMBL" id="MFC0862821.1"/>
    </source>
</evidence>
<feature type="transmembrane region" description="Helical" evidence="5">
    <location>
        <begin position="361"/>
        <end position="380"/>
    </location>
</feature>
<keyword evidence="2 5" id="KW-0812">Transmembrane</keyword>
<feature type="transmembrane region" description="Helical" evidence="5">
    <location>
        <begin position="172"/>
        <end position="194"/>
    </location>
</feature>
<feature type="transmembrane region" description="Helical" evidence="5">
    <location>
        <begin position="111"/>
        <end position="132"/>
    </location>
</feature>
<evidence type="ECO:0000256" key="5">
    <source>
        <dbReference type="SAM" id="Phobius"/>
    </source>
</evidence>
<protein>
    <submittedName>
        <fullName evidence="7">MFS transporter</fullName>
    </submittedName>
</protein>
<dbReference type="PANTHER" id="PTHR23501:SF154">
    <property type="entry name" value="MULTIDRUG-EFFLUX TRANSPORTER RV1634-RELATED"/>
    <property type="match status" value="1"/>
</dbReference>
<comment type="subcellular location">
    <subcellularLocation>
        <location evidence="1">Cell membrane</location>
        <topology evidence="1">Multi-pass membrane protein</topology>
    </subcellularLocation>
</comment>
<gene>
    <name evidence="7" type="ORF">ACFHYQ_10995</name>
</gene>
<feature type="transmembrane region" description="Helical" evidence="5">
    <location>
        <begin position="336"/>
        <end position="355"/>
    </location>
</feature>
<dbReference type="EMBL" id="JBHMQT010000018">
    <property type="protein sequence ID" value="MFC0862821.1"/>
    <property type="molecule type" value="Genomic_DNA"/>
</dbReference>
<dbReference type="Gene3D" id="1.20.1720.10">
    <property type="entry name" value="Multidrug resistance protein D"/>
    <property type="match status" value="1"/>
</dbReference>
<keyword evidence="3 5" id="KW-1133">Transmembrane helix</keyword>
<dbReference type="Proteomes" id="UP001589870">
    <property type="component" value="Unassembled WGS sequence"/>
</dbReference>
<feature type="transmembrane region" description="Helical" evidence="5">
    <location>
        <begin position="85"/>
        <end position="105"/>
    </location>
</feature>
<evidence type="ECO:0000313" key="8">
    <source>
        <dbReference type="Proteomes" id="UP001589870"/>
    </source>
</evidence>
<organism evidence="7 8">
    <name type="scientific">Sphaerimonospora cavernae</name>
    <dbReference type="NCBI Taxonomy" id="1740611"/>
    <lineage>
        <taxon>Bacteria</taxon>
        <taxon>Bacillati</taxon>
        <taxon>Actinomycetota</taxon>
        <taxon>Actinomycetes</taxon>
        <taxon>Streptosporangiales</taxon>
        <taxon>Streptosporangiaceae</taxon>
        <taxon>Sphaerimonospora</taxon>
    </lineage>
</organism>
<comment type="caution">
    <text evidence="7">The sequence shown here is derived from an EMBL/GenBank/DDBJ whole genome shotgun (WGS) entry which is preliminary data.</text>
</comment>
<feature type="transmembrane region" description="Helical" evidence="5">
    <location>
        <begin position="401"/>
        <end position="424"/>
    </location>
</feature>
<dbReference type="Gene3D" id="1.20.1250.20">
    <property type="entry name" value="MFS general substrate transporter like domains"/>
    <property type="match status" value="1"/>
</dbReference>
<name>A0ABV6U6R8_9ACTN</name>
<evidence type="ECO:0000256" key="3">
    <source>
        <dbReference type="ARBA" id="ARBA00022989"/>
    </source>
</evidence>
<feature type="transmembrane region" description="Helical" evidence="5">
    <location>
        <begin position="304"/>
        <end position="324"/>
    </location>
</feature>
<dbReference type="SUPFAM" id="SSF103473">
    <property type="entry name" value="MFS general substrate transporter"/>
    <property type="match status" value="1"/>
</dbReference>
<evidence type="ECO:0000256" key="2">
    <source>
        <dbReference type="ARBA" id="ARBA00022692"/>
    </source>
</evidence>